<dbReference type="EMBL" id="ML738591">
    <property type="protein sequence ID" value="KAE8167100.1"/>
    <property type="molecule type" value="Genomic_DNA"/>
</dbReference>
<gene>
    <name evidence="2" type="ORF">BDV40DRAFT_254275</name>
</gene>
<proteinExistence type="predicted"/>
<organism evidence="2 3">
    <name type="scientific">Aspergillus tamarii</name>
    <dbReference type="NCBI Taxonomy" id="41984"/>
    <lineage>
        <taxon>Eukaryota</taxon>
        <taxon>Fungi</taxon>
        <taxon>Dikarya</taxon>
        <taxon>Ascomycota</taxon>
        <taxon>Pezizomycotina</taxon>
        <taxon>Eurotiomycetes</taxon>
        <taxon>Eurotiomycetidae</taxon>
        <taxon>Eurotiales</taxon>
        <taxon>Aspergillaceae</taxon>
        <taxon>Aspergillus</taxon>
        <taxon>Aspergillus subgen. Circumdati</taxon>
    </lineage>
</organism>
<keyword evidence="1" id="KW-0472">Membrane</keyword>
<evidence type="ECO:0000256" key="1">
    <source>
        <dbReference type="SAM" id="Phobius"/>
    </source>
</evidence>
<reference evidence="2 3" key="1">
    <citation type="submission" date="2019-04" db="EMBL/GenBank/DDBJ databases">
        <title>Friends and foes A comparative genomics study of 23 Aspergillus species from section Flavi.</title>
        <authorList>
            <consortium name="DOE Joint Genome Institute"/>
            <person name="Kjaerbolling I."/>
            <person name="Vesth T."/>
            <person name="Frisvad J.C."/>
            <person name="Nybo J.L."/>
            <person name="Theobald S."/>
            <person name="Kildgaard S."/>
            <person name="Isbrandt T."/>
            <person name="Kuo A."/>
            <person name="Sato A."/>
            <person name="Lyhne E.K."/>
            <person name="Kogle M.E."/>
            <person name="Wiebenga A."/>
            <person name="Kun R.S."/>
            <person name="Lubbers R.J."/>
            <person name="Makela M.R."/>
            <person name="Barry K."/>
            <person name="Chovatia M."/>
            <person name="Clum A."/>
            <person name="Daum C."/>
            <person name="Haridas S."/>
            <person name="He G."/>
            <person name="LaButti K."/>
            <person name="Lipzen A."/>
            <person name="Mondo S."/>
            <person name="Riley R."/>
            <person name="Salamov A."/>
            <person name="Simmons B.A."/>
            <person name="Magnuson J.K."/>
            <person name="Henrissat B."/>
            <person name="Mortensen U.H."/>
            <person name="Larsen T.O."/>
            <person name="Devries R.P."/>
            <person name="Grigoriev I.V."/>
            <person name="Machida M."/>
            <person name="Baker S.E."/>
            <person name="Andersen M.R."/>
        </authorList>
    </citation>
    <scope>NUCLEOTIDE SEQUENCE [LARGE SCALE GENOMIC DNA]</scope>
    <source>
        <strain evidence="2 3">CBS 117626</strain>
    </source>
</reference>
<evidence type="ECO:0000313" key="3">
    <source>
        <dbReference type="Proteomes" id="UP000326950"/>
    </source>
</evidence>
<dbReference type="Proteomes" id="UP000326950">
    <property type="component" value="Unassembled WGS sequence"/>
</dbReference>
<sequence length="53" mass="5918">MLIYPHARHRMSGVSSCVTVGIVANLRLVIFGVCVRRLLTQWKAKTSITSYIA</sequence>
<dbReference type="AlphaFoldDB" id="A0A5N6V8X4"/>
<name>A0A5N6V8X4_ASPTM</name>
<keyword evidence="1" id="KW-0812">Transmembrane</keyword>
<feature type="transmembrane region" description="Helical" evidence="1">
    <location>
        <begin position="12"/>
        <end position="35"/>
    </location>
</feature>
<evidence type="ECO:0000313" key="2">
    <source>
        <dbReference type="EMBL" id="KAE8167100.1"/>
    </source>
</evidence>
<keyword evidence="1" id="KW-1133">Transmembrane helix</keyword>
<accession>A0A5N6V8X4</accession>
<keyword evidence="3" id="KW-1185">Reference proteome</keyword>
<protein>
    <submittedName>
        <fullName evidence="2">Uncharacterized protein</fullName>
    </submittedName>
</protein>